<dbReference type="WBParaSite" id="Gr19_v10_g10553.t1">
    <property type="protein sequence ID" value="Gr19_v10_g10553.t1"/>
    <property type="gene ID" value="Gr19_v10_g10553"/>
</dbReference>
<accession>A0A914GRP0</accession>
<dbReference type="AlphaFoldDB" id="A0A914GRP0"/>
<reference evidence="2" key="1">
    <citation type="submission" date="2022-11" db="UniProtKB">
        <authorList>
            <consortium name="WormBaseParasite"/>
        </authorList>
    </citation>
    <scope>IDENTIFICATION</scope>
</reference>
<dbReference type="Proteomes" id="UP000887572">
    <property type="component" value="Unplaced"/>
</dbReference>
<evidence type="ECO:0000313" key="2">
    <source>
        <dbReference type="WBParaSite" id="Gr19_v10_g10553.t1"/>
    </source>
</evidence>
<protein>
    <submittedName>
        <fullName evidence="2">Uncharacterized protein</fullName>
    </submittedName>
</protein>
<name>A0A914GRP0_GLORO</name>
<organism evidence="1 2">
    <name type="scientific">Globodera rostochiensis</name>
    <name type="common">Golden nematode worm</name>
    <name type="synonym">Heterodera rostochiensis</name>
    <dbReference type="NCBI Taxonomy" id="31243"/>
    <lineage>
        <taxon>Eukaryota</taxon>
        <taxon>Metazoa</taxon>
        <taxon>Ecdysozoa</taxon>
        <taxon>Nematoda</taxon>
        <taxon>Chromadorea</taxon>
        <taxon>Rhabditida</taxon>
        <taxon>Tylenchina</taxon>
        <taxon>Tylenchomorpha</taxon>
        <taxon>Tylenchoidea</taxon>
        <taxon>Heteroderidae</taxon>
        <taxon>Heteroderinae</taxon>
        <taxon>Globodera</taxon>
    </lineage>
</organism>
<proteinExistence type="predicted"/>
<keyword evidence="1" id="KW-1185">Reference proteome</keyword>
<sequence>MVGALLEHFIAGNAPPSKAKKFHDVNMILSILHRYLNAKAALPQLQDDHQYIQNQITPHLIVEVLTVNIPSKSTKRERPHLYNWTVDNPTVDNWTVDNPTVRTIRQKWTIGQWTIQQ</sequence>
<evidence type="ECO:0000313" key="1">
    <source>
        <dbReference type="Proteomes" id="UP000887572"/>
    </source>
</evidence>